<evidence type="ECO:0000313" key="2">
    <source>
        <dbReference type="Proteomes" id="UP001205506"/>
    </source>
</evidence>
<dbReference type="Proteomes" id="UP001205506">
    <property type="component" value="Unassembled WGS sequence"/>
</dbReference>
<organism evidence="1 2">
    <name type="scientific">Segatella copri</name>
    <dbReference type="NCBI Taxonomy" id="165179"/>
    <lineage>
        <taxon>Bacteria</taxon>
        <taxon>Pseudomonadati</taxon>
        <taxon>Bacteroidota</taxon>
        <taxon>Bacteroidia</taxon>
        <taxon>Bacteroidales</taxon>
        <taxon>Prevotellaceae</taxon>
        <taxon>Segatella</taxon>
    </lineage>
</organism>
<evidence type="ECO:0000313" key="1">
    <source>
        <dbReference type="EMBL" id="MCP9549420.1"/>
    </source>
</evidence>
<dbReference type="AlphaFoldDB" id="A0AAW5I895"/>
<name>A0AAW5I895_9BACT</name>
<sequence>MCKENKGALGLNKYPLPYNCKLCGNQENPDDFCDKNNHVVETMIKQHVCFNCAFWMNIVNSQAPPGQIIIGHTYYIAHPYVKRPMNRIKGNNGKEMYIRMFNGELIKSNNVWCKGEIPEQFREQLPDTANFLSLMTFQKLTNNNHKCYARGCWNRYHCVRYNMDCEKDGPFNTVPQSYIIGSDECPSFINKTELKDTVQW</sequence>
<protein>
    <submittedName>
        <fullName evidence="1">Uncharacterized protein</fullName>
    </submittedName>
</protein>
<reference evidence="1" key="1">
    <citation type="submission" date="2022-07" db="EMBL/GenBank/DDBJ databases">
        <title>Prevotella copri.</title>
        <authorList>
            <person name="Yang C."/>
        </authorList>
    </citation>
    <scope>NUCLEOTIDE SEQUENCE</scope>
    <source>
        <strain evidence="1">HF1805</strain>
    </source>
</reference>
<accession>A0AAW5I895</accession>
<dbReference type="EMBL" id="JANDWU010000012">
    <property type="protein sequence ID" value="MCP9549420.1"/>
    <property type="molecule type" value="Genomic_DNA"/>
</dbReference>
<comment type="caution">
    <text evidence="1">The sequence shown here is derived from an EMBL/GenBank/DDBJ whole genome shotgun (WGS) entry which is preliminary data.</text>
</comment>
<dbReference type="RefSeq" id="WP_254970028.1">
    <property type="nucleotide sequence ID" value="NZ_JANDWU010000012.1"/>
</dbReference>
<gene>
    <name evidence="1" type="ORF">NNC68_08030</name>
</gene>
<proteinExistence type="predicted"/>